<reference evidence="3" key="2">
    <citation type="submission" date="2025-08" db="UniProtKB">
        <authorList>
            <consortium name="RefSeq"/>
        </authorList>
    </citation>
    <scope>IDENTIFICATION</scope>
    <source>
        <tissue evidence="3">Leaf</tissue>
    </source>
</reference>
<dbReference type="PANTHER" id="PTHR33116:SF84">
    <property type="entry name" value="RNA-DIRECTED DNA POLYMERASE"/>
    <property type="match status" value="1"/>
</dbReference>
<evidence type="ECO:0000313" key="3">
    <source>
        <dbReference type="RefSeq" id="XP_019100924.1"/>
    </source>
</evidence>
<dbReference type="PANTHER" id="PTHR33116">
    <property type="entry name" value="REVERSE TRANSCRIPTASE ZINC-BINDING DOMAIN-CONTAINING PROTEIN-RELATED-RELATED"/>
    <property type="match status" value="1"/>
</dbReference>
<keyword evidence="2" id="KW-1185">Reference proteome</keyword>
<dbReference type="Pfam" id="PF13966">
    <property type="entry name" value="zf-RVT"/>
    <property type="match status" value="1"/>
</dbReference>
<name>A0ABM1RPI6_CAMSA</name>
<dbReference type="GeneID" id="109132917"/>
<dbReference type="RefSeq" id="XP_019100924.1">
    <property type="nucleotide sequence ID" value="XM_019245379.1"/>
</dbReference>
<organism evidence="2 3">
    <name type="scientific">Camelina sativa</name>
    <name type="common">False flax</name>
    <name type="synonym">Myagrum sativum</name>
    <dbReference type="NCBI Taxonomy" id="90675"/>
    <lineage>
        <taxon>Eukaryota</taxon>
        <taxon>Viridiplantae</taxon>
        <taxon>Streptophyta</taxon>
        <taxon>Embryophyta</taxon>
        <taxon>Tracheophyta</taxon>
        <taxon>Spermatophyta</taxon>
        <taxon>Magnoliopsida</taxon>
        <taxon>eudicotyledons</taxon>
        <taxon>Gunneridae</taxon>
        <taxon>Pentapetalae</taxon>
        <taxon>rosids</taxon>
        <taxon>malvids</taxon>
        <taxon>Brassicales</taxon>
        <taxon>Brassicaceae</taxon>
        <taxon>Camelineae</taxon>
        <taxon>Camelina</taxon>
    </lineage>
</organism>
<sequence>MLVAYFQNLLGTQSSGVSPFPVEDIGNLTTFRCTPTLMEQLLRTPTDEEIRDTIASMPKSKAPGPDGFPVEFLWEAWDIVGKDTVDAVKDFFCPRYRSDDSIPTNLVLFDSLQECSPRSWIWRNLCKLRGIARPFIICEVGSGTTCSFWYDNWTNLGPLLDIIGELGPRITGLHKNATVSEAIRNGGWWISTSRSRNHIIQLLKHCLPNPVGVDLQGNTTDDTYLWKVGESEPSTKFSTAKTWLFLNPVGQRVDWCQAVWFKGRIPRHAFISWVNSRGRLPTKDRLISWGLNVSPLCLLCNAHDESRQHLFFDCSVASEVWSYFTSKANVSAPTSFEATLTWLKNPCPDNNVALILRLAYQATVYSVWKERNSRLHNAISKSIPALILEVKSVIRCHLDPLSRAQRISSPADSFLVLWFGMFH</sequence>
<proteinExistence type="predicted"/>
<evidence type="ECO:0000313" key="2">
    <source>
        <dbReference type="Proteomes" id="UP000694864"/>
    </source>
</evidence>
<feature type="domain" description="Reverse transcriptase zinc-binding" evidence="1">
    <location>
        <begin position="237"/>
        <end position="321"/>
    </location>
</feature>
<dbReference type="Proteomes" id="UP000694864">
    <property type="component" value="Chromosome 5"/>
</dbReference>
<evidence type="ECO:0000259" key="1">
    <source>
        <dbReference type="Pfam" id="PF13966"/>
    </source>
</evidence>
<protein>
    <submittedName>
        <fullName evidence="3">Uncharacterized protein LOC109132917</fullName>
    </submittedName>
</protein>
<reference evidence="2" key="1">
    <citation type="journal article" date="2014" name="Nat. Commun.">
        <title>The emerging biofuel crop Camelina sativa retains a highly undifferentiated hexaploid genome structure.</title>
        <authorList>
            <person name="Kagale S."/>
            <person name="Koh C."/>
            <person name="Nixon J."/>
            <person name="Bollina V."/>
            <person name="Clarke W.E."/>
            <person name="Tuteja R."/>
            <person name="Spillane C."/>
            <person name="Robinson S.J."/>
            <person name="Links M.G."/>
            <person name="Clarke C."/>
            <person name="Higgins E.E."/>
            <person name="Huebert T."/>
            <person name="Sharpe A.G."/>
            <person name="Parkin I.A."/>
        </authorList>
    </citation>
    <scope>NUCLEOTIDE SEQUENCE [LARGE SCALE GENOMIC DNA]</scope>
    <source>
        <strain evidence="2">cv. DH55</strain>
    </source>
</reference>
<gene>
    <name evidence="3" type="primary">LOC109132917</name>
</gene>
<dbReference type="InterPro" id="IPR026960">
    <property type="entry name" value="RVT-Znf"/>
</dbReference>
<accession>A0ABM1RPI6</accession>